<dbReference type="PROSITE" id="PS50026">
    <property type="entry name" value="EGF_3"/>
    <property type="match status" value="2"/>
</dbReference>
<dbReference type="SMART" id="SM00181">
    <property type="entry name" value="EGF"/>
    <property type="match status" value="2"/>
</dbReference>
<dbReference type="InterPro" id="IPR049883">
    <property type="entry name" value="NOTCH1_EGF-like"/>
</dbReference>
<dbReference type="PROSITE" id="PS00010">
    <property type="entry name" value="ASX_HYDROXYL"/>
    <property type="match status" value="2"/>
</dbReference>
<dbReference type="SUPFAM" id="SSF63825">
    <property type="entry name" value="YWTD domain"/>
    <property type="match status" value="1"/>
</dbReference>
<dbReference type="InterPro" id="IPR001881">
    <property type="entry name" value="EGF-like_Ca-bd_dom"/>
</dbReference>
<dbReference type="EMBL" id="CACRXK020012368">
    <property type="protein sequence ID" value="CAB4023201.1"/>
    <property type="molecule type" value="Genomic_DNA"/>
</dbReference>
<comment type="caution">
    <text evidence="6">The sequence shown here is derived from an EMBL/GenBank/DDBJ whole genome shotgun (WGS) entry which is preliminary data.</text>
</comment>
<evidence type="ECO:0000256" key="3">
    <source>
        <dbReference type="ARBA" id="ARBA00022737"/>
    </source>
</evidence>
<evidence type="ECO:0000256" key="5">
    <source>
        <dbReference type="PROSITE-ProRule" id="PRU00076"/>
    </source>
</evidence>
<dbReference type="InterPro" id="IPR000152">
    <property type="entry name" value="EGF-type_Asp/Asn_hydroxyl_site"/>
</dbReference>
<evidence type="ECO:0000256" key="1">
    <source>
        <dbReference type="ARBA" id="ARBA00022536"/>
    </source>
</evidence>
<dbReference type="GO" id="GO:0005509">
    <property type="term" value="F:calcium ion binding"/>
    <property type="evidence" value="ECO:0007669"/>
    <property type="project" value="InterPro"/>
</dbReference>
<keyword evidence="7" id="KW-1185">Reference proteome</keyword>
<dbReference type="Proteomes" id="UP001152795">
    <property type="component" value="Unassembled WGS sequence"/>
</dbReference>
<keyword evidence="1 5" id="KW-0245">EGF-like domain</keyword>
<dbReference type="Gene3D" id="2.10.25.10">
    <property type="entry name" value="Laminin"/>
    <property type="match status" value="2"/>
</dbReference>
<protein>
    <submittedName>
        <fullName evidence="6">Pro-epidermal growth factor</fullName>
    </submittedName>
</protein>
<dbReference type="InterPro" id="IPR018097">
    <property type="entry name" value="EGF_Ca-bd_CS"/>
</dbReference>
<dbReference type="PANTHER" id="PTHR24039:SF58">
    <property type="entry name" value="EGF-LIKE DOMAIN-CONTAINING PROTEIN"/>
    <property type="match status" value="1"/>
</dbReference>
<dbReference type="CDD" id="cd00054">
    <property type="entry name" value="EGF_CA"/>
    <property type="match status" value="2"/>
</dbReference>
<evidence type="ECO:0000256" key="2">
    <source>
        <dbReference type="ARBA" id="ARBA00022729"/>
    </source>
</evidence>
<accession>A0A6S7K5Z2</accession>
<proteinExistence type="predicted"/>
<dbReference type="InterPro" id="IPR009030">
    <property type="entry name" value="Growth_fac_rcpt_cys_sf"/>
</dbReference>
<dbReference type="Pfam" id="PF12947">
    <property type="entry name" value="EGF_3"/>
    <property type="match status" value="1"/>
</dbReference>
<dbReference type="Gene3D" id="2.120.10.30">
    <property type="entry name" value="TolB, C-terminal domain"/>
    <property type="match status" value="1"/>
</dbReference>
<dbReference type="SMART" id="SM00179">
    <property type="entry name" value="EGF_CA"/>
    <property type="match status" value="2"/>
</dbReference>
<name>A0A6S7K5Z2_PARCT</name>
<reference evidence="6" key="1">
    <citation type="submission" date="2020-04" db="EMBL/GenBank/DDBJ databases">
        <authorList>
            <person name="Alioto T."/>
            <person name="Alioto T."/>
            <person name="Gomez Garrido J."/>
        </authorList>
    </citation>
    <scope>NUCLEOTIDE SEQUENCE</scope>
    <source>
        <strain evidence="6">A484AB</strain>
    </source>
</reference>
<organism evidence="6 7">
    <name type="scientific">Paramuricea clavata</name>
    <name type="common">Red gorgonian</name>
    <name type="synonym">Violescent sea-whip</name>
    <dbReference type="NCBI Taxonomy" id="317549"/>
    <lineage>
        <taxon>Eukaryota</taxon>
        <taxon>Metazoa</taxon>
        <taxon>Cnidaria</taxon>
        <taxon>Anthozoa</taxon>
        <taxon>Octocorallia</taxon>
        <taxon>Malacalcyonacea</taxon>
        <taxon>Plexauridae</taxon>
        <taxon>Paramuricea</taxon>
    </lineage>
</organism>
<keyword evidence="4" id="KW-1015">Disulfide bond</keyword>
<sequence>MSIFAILVFAALVTQSSATVPLEFIFYANATHVMYVPSNGGGSTVIRSAANTKLGYDATTRRLYVFEEISSKLFSMKLDGSDSQEMFGIGGGIKRFSVDDINEKIYYISNPTGYTNSRNFDGSNPTELLRQGDLTDIQVDSTMKLLFFAADESLERDLVVHNITSGEVRTLYNANSSSIRLTIDRLNQIIYWISYNTESNSLMLRKTDYNDNTTVITSSFAPSGRPAITQIGNYYYVLDSTESVIRKYDKATDTVVQNITVYGGATDIIGTNDLDECTQDPCDPFADCTNFIAGYSCVCRSGYTGNGSVCNDINECTEGPDPCSDGSLCVNENGTYRCDCSPGYTHNGTHCNGKYI</sequence>
<dbReference type="InterPro" id="IPR011042">
    <property type="entry name" value="6-blade_b-propeller_TolB-like"/>
</dbReference>
<dbReference type="InterPro" id="IPR024731">
    <property type="entry name" value="NELL2-like_EGF"/>
</dbReference>
<keyword evidence="3" id="KW-0677">Repeat</keyword>
<evidence type="ECO:0000313" key="6">
    <source>
        <dbReference type="EMBL" id="CAB4023201.1"/>
    </source>
</evidence>
<dbReference type="FunFam" id="2.10.25.10:FF:000038">
    <property type="entry name" value="Fibrillin 2"/>
    <property type="match status" value="2"/>
</dbReference>
<evidence type="ECO:0000313" key="7">
    <source>
        <dbReference type="Proteomes" id="UP001152795"/>
    </source>
</evidence>
<gene>
    <name evidence="6" type="ORF">PACLA_8A019851</name>
</gene>
<dbReference type="SUPFAM" id="SSF57184">
    <property type="entry name" value="Growth factor receptor domain"/>
    <property type="match status" value="1"/>
</dbReference>
<keyword evidence="2" id="KW-0732">Signal</keyword>
<dbReference type="PROSITE" id="PS01187">
    <property type="entry name" value="EGF_CA"/>
    <property type="match status" value="1"/>
</dbReference>
<comment type="caution">
    <text evidence="5">Lacks conserved residue(s) required for the propagation of feature annotation.</text>
</comment>
<dbReference type="PROSITE" id="PS01186">
    <property type="entry name" value="EGF_2"/>
    <property type="match status" value="2"/>
</dbReference>
<dbReference type="OrthoDB" id="9946071at2759"/>
<evidence type="ECO:0000256" key="4">
    <source>
        <dbReference type="ARBA" id="ARBA00023157"/>
    </source>
</evidence>
<dbReference type="Pfam" id="PF07645">
    <property type="entry name" value="EGF_CA"/>
    <property type="match status" value="1"/>
</dbReference>
<dbReference type="InterPro" id="IPR000742">
    <property type="entry name" value="EGF"/>
</dbReference>
<dbReference type="PANTHER" id="PTHR24039">
    <property type="entry name" value="FIBRILLIN-RELATED"/>
    <property type="match status" value="1"/>
</dbReference>
<dbReference type="AlphaFoldDB" id="A0A6S7K5Z2"/>